<keyword evidence="3" id="KW-0812">Transmembrane</keyword>
<keyword evidence="2 3" id="KW-0472">Membrane</keyword>
<dbReference type="GO" id="GO:0015225">
    <property type="term" value="F:biotin transmembrane transporter activity"/>
    <property type="evidence" value="ECO:0007669"/>
    <property type="project" value="UniProtKB-UniRule"/>
</dbReference>
<dbReference type="EMBL" id="BAWO01000026">
    <property type="protein sequence ID" value="GAJ39800.1"/>
    <property type="molecule type" value="Genomic_DNA"/>
</dbReference>
<comment type="similarity">
    <text evidence="1 2">Belongs to the BioY family.</text>
</comment>
<comment type="subcellular location">
    <subcellularLocation>
        <location evidence="2">Cell membrane</location>
        <topology evidence="2">Multi-pass membrane protein</topology>
    </subcellularLocation>
</comment>
<dbReference type="Pfam" id="PF02632">
    <property type="entry name" value="BioY"/>
    <property type="match status" value="1"/>
</dbReference>
<keyword evidence="3" id="KW-1133">Transmembrane helix</keyword>
<gene>
    <name evidence="4" type="ORF">GCA01S_026_00470</name>
</gene>
<dbReference type="PIRSF" id="PIRSF016661">
    <property type="entry name" value="BioY"/>
    <property type="match status" value="1"/>
</dbReference>
<dbReference type="InterPro" id="IPR003784">
    <property type="entry name" value="BioY"/>
</dbReference>
<evidence type="ECO:0000313" key="5">
    <source>
        <dbReference type="Proteomes" id="UP000023561"/>
    </source>
</evidence>
<reference evidence="4 5" key="1">
    <citation type="submission" date="2014-04" db="EMBL/GenBank/DDBJ databases">
        <title>Whole genome shotgun sequence of Geobacillus caldoxylosilyticus NBRC 107762.</title>
        <authorList>
            <person name="Hosoyama A."/>
            <person name="Hosoyama Y."/>
            <person name="Katano-Makiyama Y."/>
            <person name="Tsuchikane K."/>
            <person name="Ohji S."/>
            <person name="Ichikawa N."/>
            <person name="Yamazoe A."/>
            <person name="Fujita N."/>
        </authorList>
    </citation>
    <scope>NUCLEOTIDE SEQUENCE [LARGE SCALE GENOMIC DNA]</scope>
    <source>
        <strain evidence="4 5">NBRC 107762</strain>
    </source>
</reference>
<protein>
    <recommendedName>
        <fullName evidence="2">Biotin transporter</fullName>
    </recommendedName>
</protein>
<dbReference type="Proteomes" id="UP000023561">
    <property type="component" value="Unassembled WGS sequence"/>
</dbReference>
<sequence>MKTKSLLLAALFAALTAIGGFIKVPVPYVPFTLQIASVYLAGCLLGPKLGMLSQLVYVLIGLAGAPVFAEGGGPSYVFQPTFGYLIGFVVGAYVNGWMMQVFQFRRSVTIFLANLSTLLVVYFFGCAWLYMAMKWIMEKPLTIGQTLWFGFVLPVPGDLLLCAACSVLVARILPRIHIVIRNQEAVS</sequence>
<keyword evidence="2" id="KW-1003">Cell membrane</keyword>
<evidence type="ECO:0000256" key="2">
    <source>
        <dbReference type="PIRNR" id="PIRNR016661"/>
    </source>
</evidence>
<dbReference type="PANTHER" id="PTHR34295:SF1">
    <property type="entry name" value="BIOTIN TRANSPORTER BIOY"/>
    <property type="match status" value="1"/>
</dbReference>
<proteinExistence type="inferred from homology"/>
<evidence type="ECO:0000256" key="1">
    <source>
        <dbReference type="ARBA" id="ARBA00010692"/>
    </source>
</evidence>
<dbReference type="OrthoDB" id="9803495at2"/>
<comment type="caution">
    <text evidence="4">The sequence shown here is derived from an EMBL/GenBank/DDBJ whole genome shotgun (WGS) entry which is preliminary data.</text>
</comment>
<dbReference type="AlphaFoldDB" id="A0A023DEV4"/>
<organism evidence="4 5">
    <name type="scientific">Parageobacillus caldoxylosilyticus NBRC 107762</name>
    <dbReference type="NCBI Taxonomy" id="1220594"/>
    <lineage>
        <taxon>Bacteria</taxon>
        <taxon>Bacillati</taxon>
        <taxon>Bacillota</taxon>
        <taxon>Bacilli</taxon>
        <taxon>Bacillales</taxon>
        <taxon>Anoxybacillaceae</taxon>
        <taxon>Saccharococcus</taxon>
    </lineage>
</organism>
<feature type="transmembrane region" description="Helical" evidence="3">
    <location>
        <begin position="81"/>
        <end position="98"/>
    </location>
</feature>
<dbReference type="PANTHER" id="PTHR34295">
    <property type="entry name" value="BIOTIN TRANSPORTER BIOY"/>
    <property type="match status" value="1"/>
</dbReference>
<keyword evidence="5" id="KW-1185">Reference proteome</keyword>
<dbReference type="GO" id="GO:0005886">
    <property type="term" value="C:plasma membrane"/>
    <property type="evidence" value="ECO:0007669"/>
    <property type="project" value="UniProtKB-SubCell"/>
</dbReference>
<feature type="transmembrane region" description="Helical" evidence="3">
    <location>
        <begin position="110"/>
        <end position="131"/>
    </location>
</feature>
<feature type="transmembrane region" description="Helical" evidence="3">
    <location>
        <begin position="151"/>
        <end position="173"/>
    </location>
</feature>
<keyword evidence="2" id="KW-0813">Transport</keyword>
<name>A0A023DEV4_9BACL</name>
<accession>A0A023DEV4</accession>
<dbReference type="RefSeq" id="WP_017434746.1">
    <property type="nucleotide sequence ID" value="NZ_BAWO01000026.1"/>
</dbReference>
<evidence type="ECO:0000313" key="4">
    <source>
        <dbReference type="EMBL" id="GAJ39800.1"/>
    </source>
</evidence>
<dbReference type="Gene3D" id="1.10.1760.20">
    <property type="match status" value="1"/>
</dbReference>
<evidence type="ECO:0000256" key="3">
    <source>
        <dbReference type="SAM" id="Phobius"/>
    </source>
</evidence>